<evidence type="ECO:0000313" key="6">
    <source>
        <dbReference type="EMBL" id="CAJ1947570.1"/>
    </source>
</evidence>
<dbReference type="AlphaFoldDB" id="A0AA86T140"/>
<evidence type="ECO:0000256" key="5">
    <source>
        <dbReference type="SAM" id="MobiDB-lite"/>
    </source>
</evidence>
<keyword evidence="2" id="KW-0677">Repeat</keyword>
<evidence type="ECO:0000256" key="2">
    <source>
        <dbReference type="ARBA" id="ARBA00022737"/>
    </source>
</evidence>
<dbReference type="InterPro" id="IPR036770">
    <property type="entry name" value="Ankyrin_rpt-contain_sf"/>
</dbReference>
<dbReference type="Gene3D" id="1.25.40.20">
    <property type="entry name" value="Ankyrin repeat-containing domain"/>
    <property type="match status" value="3"/>
</dbReference>
<keyword evidence="3 4" id="KW-0040">ANK repeat</keyword>
<dbReference type="InterPro" id="IPR002110">
    <property type="entry name" value="Ankyrin_rpt"/>
</dbReference>
<feature type="repeat" description="ANK" evidence="4">
    <location>
        <begin position="221"/>
        <end position="253"/>
    </location>
</feature>
<accession>A0AA86T140</accession>
<dbReference type="EMBL" id="OY731401">
    <property type="protein sequence ID" value="CAJ1947570.1"/>
    <property type="molecule type" value="Genomic_DNA"/>
</dbReference>
<dbReference type="SMART" id="SM00248">
    <property type="entry name" value="ANK"/>
    <property type="match status" value="9"/>
</dbReference>
<dbReference type="PROSITE" id="PS50297">
    <property type="entry name" value="ANK_REP_REGION"/>
    <property type="match status" value="2"/>
</dbReference>
<evidence type="ECO:0000256" key="4">
    <source>
        <dbReference type="PROSITE-ProRule" id="PRU00023"/>
    </source>
</evidence>
<feature type="repeat" description="ANK" evidence="4">
    <location>
        <begin position="254"/>
        <end position="276"/>
    </location>
</feature>
<reference evidence="6" key="1">
    <citation type="submission" date="2023-10" db="EMBL/GenBank/DDBJ databases">
        <authorList>
            <person name="Domelevo Entfellner J.-B."/>
        </authorList>
    </citation>
    <scope>NUCLEOTIDE SEQUENCE</scope>
</reference>
<dbReference type="Proteomes" id="UP001189624">
    <property type="component" value="Chromosome 4"/>
</dbReference>
<feature type="region of interest" description="Disordered" evidence="5">
    <location>
        <begin position="514"/>
        <end position="567"/>
    </location>
</feature>
<evidence type="ECO:0000256" key="1">
    <source>
        <dbReference type="ARBA" id="ARBA00004413"/>
    </source>
</evidence>
<dbReference type="PANTHER" id="PTHR24186:SF50">
    <property type="entry name" value="ANKYRIN REPEAT-CONTAINING PROTEIN ITN1-LIKE ISOFORM X1"/>
    <property type="match status" value="1"/>
</dbReference>
<dbReference type="PROSITE" id="PS50088">
    <property type="entry name" value="ANK_REPEAT"/>
    <property type="match status" value="2"/>
</dbReference>
<gene>
    <name evidence="6" type="ORF">AYBTSS11_LOCUS12729</name>
</gene>
<dbReference type="Pfam" id="PF12796">
    <property type="entry name" value="Ank_2"/>
    <property type="match status" value="2"/>
</dbReference>
<organism evidence="6 7">
    <name type="scientific">Sphenostylis stenocarpa</name>
    <dbReference type="NCBI Taxonomy" id="92480"/>
    <lineage>
        <taxon>Eukaryota</taxon>
        <taxon>Viridiplantae</taxon>
        <taxon>Streptophyta</taxon>
        <taxon>Embryophyta</taxon>
        <taxon>Tracheophyta</taxon>
        <taxon>Spermatophyta</taxon>
        <taxon>Magnoliopsida</taxon>
        <taxon>eudicotyledons</taxon>
        <taxon>Gunneridae</taxon>
        <taxon>Pentapetalae</taxon>
        <taxon>rosids</taxon>
        <taxon>fabids</taxon>
        <taxon>Fabales</taxon>
        <taxon>Fabaceae</taxon>
        <taxon>Papilionoideae</taxon>
        <taxon>50 kb inversion clade</taxon>
        <taxon>NPAAA clade</taxon>
        <taxon>indigoferoid/millettioid clade</taxon>
        <taxon>Phaseoleae</taxon>
        <taxon>Sphenostylis</taxon>
    </lineage>
</organism>
<dbReference type="GO" id="GO:0005886">
    <property type="term" value="C:plasma membrane"/>
    <property type="evidence" value="ECO:0007669"/>
    <property type="project" value="UniProtKB-SubCell"/>
</dbReference>
<name>A0AA86T140_9FABA</name>
<feature type="compositionally biased region" description="Polar residues" evidence="5">
    <location>
        <begin position="542"/>
        <end position="564"/>
    </location>
</feature>
<dbReference type="Gramene" id="rna-AYBTSS11_LOCUS12729">
    <property type="protein sequence ID" value="CAJ1947570.1"/>
    <property type="gene ID" value="gene-AYBTSS11_LOCUS12729"/>
</dbReference>
<evidence type="ECO:0000313" key="7">
    <source>
        <dbReference type="Proteomes" id="UP001189624"/>
    </source>
</evidence>
<sequence>MPPTYFPLRWESTGDQWWYASPIDWAAANGHYDLVRELLRMDSNHLFKLTSLRRIRRLEVVWDDEEQFNDVAKFRSEVAQKLLLECESKKGKNSLIRAGYGGWLMYTAASAGDLGFVQVLLERNPLLVFGEGEYGITDILYAAARSKNCEVFRLLFDFAVSPRFLSGKGGVVEEHVGDIPSVYRWEMTNRAVHAAARGGNMKILTELLANCSDVLAYRDADGSTVLHAAAGRGQVEVVKYLTSSFDMINSTDHQGNTALHVAASRGQLPTAEALVSAFPTLISVRNNSGENFLHKAVSGFQSHAFRRLDKQVDLLRNMLSGNNFHVEDIINVKNNDGRTALHMAIIGNIHTDLVQLLMTAPSINVNICDVDGMTPLDYLRQHPNSASSDILIKKLISAGGMFGCQGHSSRKAIASHLRMQSIGSSPGTSFRVSDTEIFLYTGIENVSDASADHGHGGVSSSSSEHIPYDPNAAENRVSTAIKRPSSVNYAAARLKRALQWPRVKDKKFEVFKKSTDEGSVDSGRKWNNSFDETPTPLRQRFSRPSSLPNNKRTLSVRSQQSSPNAKKRFASGLVHGVMQSIPQIKVSGRSRSSSFSKSSISSPRSIDKQKGIYIDNDIPGPSSLNQPPPEDDESPKLVKRTSVGRKLRGHYFCFGASGLNVKNSVHRQQESQTYKAHAVARMDHSCDFMCEWILDETPVGKIGT</sequence>
<comment type="subcellular location">
    <subcellularLocation>
        <location evidence="1">Cell membrane</location>
        <topology evidence="1">Peripheral membrane protein</topology>
        <orientation evidence="1">Cytoplasmic side</orientation>
    </subcellularLocation>
</comment>
<proteinExistence type="predicted"/>
<dbReference type="SUPFAM" id="SSF48403">
    <property type="entry name" value="Ankyrin repeat"/>
    <property type="match status" value="1"/>
</dbReference>
<dbReference type="PANTHER" id="PTHR24186">
    <property type="entry name" value="PROTEIN PHOSPHATASE 1 REGULATORY SUBUNIT"/>
    <property type="match status" value="1"/>
</dbReference>
<keyword evidence="7" id="KW-1185">Reference proteome</keyword>
<evidence type="ECO:0000256" key="3">
    <source>
        <dbReference type="ARBA" id="ARBA00023043"/>
    </source>
</evidence>
<protein>
    <submittedName>
        <fullName evidence="6">Uncharacterized protein</fullName>
    </submittedName>
</protein>
<feature type="compositionally biased region" description="Low complexity" evidence="5">
    <location>
        <begin position="587"/>
        <end position="604"/>
    </location>
</feature>
<feature type="region of interest" description="Disordered" evidence="5">
    <location>
        <begin position="581"/>
        <end position="637"/>
    </location>
</feature>